<accession>A0ABR3EY08</accession>
<protein>
    <recommendedName>
        <fullName evidence="1">T6SS Phospholipase effector Tle1-like catalytic domain-containing protein</fullName>
    </recommendedName>
</protein>
<comment type="caution">
    <text evidence="2">The sequence shown here is derived from an EMBL/GenBank/DDBJ whole genome shotgun (WGS) entry which is preliminary data.</text>
</comment>
<evidence type="ECO:0000313" key="3">
    <source>
        <dbReference type="Proteomes" id="UP001465976"/>
    </source>
</evidence>
<evidence type="ECO:0000313" key="2">
    <source>
        <dbReference type="EMBL" id="KAL0567817.1"/>
    </source>
</evidence>
<feature type="domain" description="T6SS Phospholipase effector Tle1-like catalytic" evidence="1">
    <location>
        <begin position="12"/>
        <end position="305"/>
    </location>
</feature>
<reference evidence="2 3" key="1">
    <citation type="submission" date="2024-02" db="EMBL/GenBank/DDBJ databases">
        <title>A draft genome for the cacao thread blight pathogen Marasmius crinis-equi.</title>
        <authorList>
            <person name="Cohen S.P."/>
            <person name="Baruah I.K."/>
            <person name="Amoako-Attah I."/>
            <person name="Bukari Y."/>
            <person name="Meinhardt L.W."/>
            <person name="Bailey B.A."/>
        </authorList>
    </citation>
    <scope>NUCLEOTIDE SEQUENCE [LARGE SCALE GENOMIC DNA]</scope>
    <source>
        <strain evidence="2 3">GH-76</strain>
    </source>
</reference>
<dbReference type="Pfam" id="PF09994">
    <property type="entry name" value="T6SS_Tle1-like_cat"/>
    <property type="match status" value="1"/>
</dbReference>
<dbReference type="PANTHER" id="PTHR33840:SF2">
    <property type="entry name" value="TLE1 PHOSPHOLIPASE DOMAIN-CONTAINING PROTEIN"/>
    <property type="match status" value="1"/>
</dbReference>
<dbReference type="EMBL" id="JBAHYK010001486">
    <property type="protein sequence ID" value="KAL0567817.1"/>
    <property type="molecule type" value="Genomic_DNA"/>
</dbReference>
<sequence>MSDQASPPPISRNLVLCFDGTSSEYSGENTNVVKFFSLLKKGNIDEQLCYYQAGIGTYFAPGVVSPLLGWCAKILDEAFAWYLSAHVMEGYKFIMQNYRPGDKICVFGFSRGAYTARALAGMLFKVGLLPRDNDEQIPFAYKLYSRTDEEGIELAAGFKETYCSTVKIEFMGVWETVSSVGVIMTKTLPFTNSNTSILTFRHAVALDERRAKFKANLFHRPTMDSVEIGSAPNGKRRKRRLPFLGRRRNFPFIREVPEDSEDDGPTTDVLEVWFTGCHSDVGGGAVPNDTPQSLSNITLRWMVRQVIESQCGILFKDDGLAKLSIPLVEVPTTPPANNKKGLVLLDNDDQLDRQDATMPVHDQLKLKGGNVLWWILEVIPFHYSWQDMKGVWHTTWEANLGRGRKIEDEHPKFHVTVRERMEDQDLKYKPNAVWKQGTEVYVE</sequence>
<dbReference type="Proteomes" id="UP001465976">
    <property type="component" value="Unassembled WGS sequence"/>
</dbReference>
<keyword evidence="3" id="KW-1185">Reference proteome</keyword>
<gene>
    <name evidence="2" type="ORF">V5O48_014177</name>
</gene>
<name>A0ABR3EY08_9AGAR</name>
<proteinExistence type="predicted"/>
<dbReference type="PANTHER" id="PTHR33840">
    <property type="match status" value="1"/>
</dbReference>
<dbReference type="InterPro" id="IPR018712">
    <property type="entry name" value="Tle1-like_cat"/>
</dbReference>
<evidence type="ECO:0000259" key="1">
    <source>
        <dbReference type="Pfam" id="PF09994"/>
    </source>
</evidence>
<organism evidence="2 3">
    <name type="scientific">Marasmius crinis-equi</name>
    <dbReference type="NCBI Taxonomy" id="585013"/>
    <lineage>
        <taxon>Eukaryota</taxon>
        <taxon>Fungi</taxon>
        <taxon>Dikarya</taxon>
        <taxon>Basidiomycota</taxon>
        <taxon>Agaricomycotina</taxon>
        <taxon>Agaricomycetes</taxon>
        <taxon>Agaricomycetidae</taxon>
        <taxon>Agaricales</taxon>
        <taxon>Marasmiineae</taxon>
        <taxon>Marasmiaceae</taxon>
        <taxon>Marasmius</taxon>
    </lineage>
</organism>